<evidence type="ECO:0000256" key="3">
    <source>
        <dbReference type="ARBA" id="ARBA00023014"/>
    </source>
</evidence>
<gene>
    <name evidence="6" type="primary">soxR</name>
    <name evidence="6" type="ORF">D3P04_11275</name>
</gene>
<evidence type="ECO:0000256" key="4">
    <source>
        <dbReference type="ARBA" id="ARBA00023125"/>
    </source>
</evidence>
<dbReference type="InterPro" id="IPR009061">
    <property type="entry name" value="DNA-bd_dom_put_sf"/>
</dbReference>
<evidence type="ECO:0000256" key="1">
    <source>
        <dbReference type="ARBA" id="ARBA00022714"/>
    </source>
</evidence>
<feature type="domain" description="HTH merR-type" evidence="5">
    <location>
        <begin position="1"/>
        <end position="68"/>
    </location>
</feature>
<reference evidence="7" key="1">
    <citation type="submission" date="2018-09" db="EMBL/GenBank/DDBJ databases">
        <title>Acidovorax cavernicola nov. sp. isolated from Gruta de las Maravillas (Aracena, Spain).</title>
        <authorList>
            <person name="Jurado V."/>
            <person name="Gutierrez-Patricio S."/>
            <person name="Gonzalez-Pimentel J.L."/>
            <person name="Miller A.Z."/>
            <person name="Laiz L."/>
            <person name="Saiz-Jimenez C."/>
        </authorList>
    </citation>
    <scope>NUCLEOTIDE SEQUENCE [LARGE SCALE GENOMIC DNA]</scope>
    <source>
        <strain evidence="7">1011MAR3C25</strain>
    </source>
</reference>
<evidence type="ECO:0000313" key="7">
    <source>
        <dbReference type="Proteomes" id="UP000284202"/>
    </source>
</evidence>
<keyword evidence="2" id="KW-0408">Iron</keyword>
<dbReference type="OrthoDB" id="9802944at2"/>
<dbReference type="GO" id="GO:0006979">
    <property type="term" value="P:response to oxidative stress"/>
    <property type="evidence" value="ECO:0007669"/>
    <property type="project" value="InterPro"/>
</dbReference>
<evidence type="ECO:0000313" key="6">
    <source>
        <dbReference type="EMBL" id="RJE84885.1"/>
    </source>
</evidence>
<dbReference type="PROSITE" id="PS50937">
    <property type="entry name" value="HTH_MERR_2"/>
    <property type="match status" value="1"/>
</dbReference>
<dbReference type="Gene3D" id="1.10.1660.10">
    <property type="match status" value="1"/>
</dbReference>
<dbReference type="PRINTS" id="PR00040">
    <property type="entry name" value="HTHMERR"/>
</dbReference>
<keyword evidence="4" id="KW-0238">DNA-binding</keyword>
<organism evidence="6 7">
    <name type="scientific">Paracoccus onubensis</name>
    <dbReference type="NCBI Taxonomy" id="1675788"/>
    <lineage>
        <taxon>Bacteria</taxon>
        <taxon>Pseudomonadati</taxon>
        <taxon>Pseudomonadota</taxon>
        <taxon>Alphaproteobacteria</taxon>
        <taxon>Rhodobacterales</taxon>
        <taxon>Paracoccaceae</taxon>
        <taxon>Paracoccus</taxon>
    </lineage>
</organism>
<name>A0A418SVC6_9RHOB</name>
<dbReference type="AlphaFoldDB" id="A0A418SVC6"/>
<proteinExistence type="predicted"/>
<dbReference type="Pfam" id="PF13411">
    <property type="entry name" value="MerR_1"/>
    <property type="match status" value="1"/>
</dbReference>
<dbReference type="PANTHER" id="PTHR30204">
    <property type="entry name" value="REDOX-CYCLING DRUG-SENSING TRANSCRIPTIONAL ACTIVATOR SOXR"/>
    <property type="match status" value="1"/>
</dbReference>
<protein>
    <submittedName>
        <fullName evidence="6">Redox-sensitive transcriptional activator SoxR</fullName>
    </submittedName>
</protein>
<dbReference type="Proteomes" id="UP000284202">
    <property type="component" value="Unassembled WGS sequence"/>
</dbReference>
<evidence type="ECO:0000259" key="5">
    <source>
        <dbReference type="PROSITE" id="PS50937"/>
    </source>
</evidence>
<dbReference type="EMBL" id="QZCG01000007">
    <property type="protein sequence ID" value="RJE84885.1"/>
    <property type="molecule type" value="Genomic_DNA"/>
</dbReference>
<dbReference type="GO" id="GO:0051537">
    <property type="term" value="F:2 iron, 2 sulfur cluster binding"/>
    <property type="evidence" value="ECO:0007669"/>
    <property type="project" value="UniProtKB-KW"/>
</dbReference>
<sequence length="140" mass="15588">MSVGAMSKRSGISISAIHFYEREGLIRSTRNAANHRRYSRASLRILAIIKAGQQAGIPLAEIRSALKPALSGRPLGREEWVRISEAWHDDLERRIRMLERVRDRLGGCIRCGCLSHELCEMFNPEDRAARQGPGAPGLGV</sequence>
<dbReference type="InterPro" id="IPR000551">
    <property type="entry name" value="MerR-type_HTH_dom"/>
</dbReference>
<comment type="caution">
    <text evidence="6">The sequence shown here is derived from an EMBL/GenBank/DDBJ whole genome shotgun (WGS) entry which is preliminary data.</text>
</comment>
<keyword evidence="7" id="KW-1185">Reference proteome</keyword>
<keyword evidence="3" id="KW-0411">Iron-sulfur</keyword>
<dbReference type="InterPro" id="IPR047057">
    <property type="entry name" value="MerR_fam"/>
</dbReference>
<accession>A0A418SVC6</accession>
<dbReference type="GO" id="GO:0003677">
    <property type="term" value="F:DNA binding"/>
    <property type="evidence" value="ECO:0007669"/>
    <property type="project" value="UniProtKB-KW"/>
</dbReference>
<dbReference type="InterPro" id="IPR010211">
    <property type="entry name" value="Redox-sen_tscrpt-act_SoxR"/>
</dbReference>
<dbReference type="PROSITE" id="PS00552">
    <property type="entry name" value="HTH_MERR_1"/>
    <property type="match status" value="1"/>
</dbReference>
<dbReference type="NCBIfam" id="TIGR01950">
    <property type="entry name" value="SoxR"/>
    <property type="match status" value="1"/>
</dbReference>
<keyword evidence="1" id="KW-0001">2Fe-2S</keyword>
<evidence type="ECO:0000256" key="2">
    <source>
        <dbReference type="ARBA" id="ARBA00023004"/>
    </source>
</evidence>
<dbReference type="SMART" id="SM00422">
    <property type="entry name" value="HTH_MERR"/>
    <property type="match status" value="1"/>
</dbReference>
<dbReference type="GO" id="GO:0003700">
    <property type="term" value="F:DNA-binding transcription factor activity"/>
    <property type="evidence" value="ECO:0007669"/>
    <property type="project" value="InterPro"/>
</dbReference>
<dbReference type="PANTHER" id="PTHR30204:SF0">
    <property type="entry name" value="REDOX-SENSITIVE TRANSCRIPTIONAL ACTIVATOR SOXR"/>
    <property type="match status" value="1"/>
</dbReference>
<keyword evidence="1" id="KW-0479">Metal-binding</keyword>
<dbReference type="SUPFAM" id="SSF46955">
    <property type="entry name" value="Putative DNA-binding domain"/>
    <property type="match status" value="1"/>
</dbReference>